<feature type="domain" description="BTB" evidence="3">
    <location>
        <begin position="41"/>
        <end position="108"/>
    </location>
</feature>
<dbReference type="AlphaFoldDB" id="F6Q2J0"/>
<dbReference type="Proteomes" id="UP000008144">
    <property type="component" value="Chromosome 8"/>
</dbReference>
<keyword evidence="5" id="KW-1185">Reference proteome</keyword>
<dbReference type="Pfam" id="PF00651">
    <property type="entry name" value="BTB"/>
    <property type="match status" value="1"/>
</dbReference>
<evidence type="ECO:0000313" key="4">
    <source>
        <dbReference type="Ensembl" id="ENSCINP00000013326.3"/>
    </source>
</evidence>
<dbReference type="InterPro" id="IPR011333">
    <property type="entry name" value="SKP1/BTB/POZ_sf"/>
</dbReference>
<dbReference type="FunFam" id="1.25.40.420:FF:000001">
    <property type="entry name" value="Kelch-like family member 12"/>
    <property type="match status" value="1"/>
</dbReference>
<dbReference type="SMART" id="SM00875">
    <property type="entry name" value="BACK"/>
    <property type="match status" value="1"/>
</dbReference>
<dbReference type="InterPro" id="IPR000210">
    <property type="entry name" value="BTB/POZ_dom"/>
</dbReference>
<proteinExistence type="predicted"/>
<dbReference type="SMART" id="SM00225">
    <property type="entry name" value="BTB"/>
    <property type="match status" value="1"/>
</dbReference>
<organism evidence="4 5">
    <name type="scientific">Ciona intestinalis</name>
    <name type="common">Transparent sea squirt</name>
    <name type="synonym">Ascidia intestinalis</name>
    <dbReference type="NCBI Taxonomy" id="7719"/>
    <lineage>
        <taxon>Eukaryota</taxon>
        <taxon>Metazoa</taxon>
        <taxon>Chordata</taxon>
        <taxon>Tunicata</taxon>
        <taxon>Ascidiacea</taxon>
        <taxon>Phlebobranchia</taxon>
        <taxon>Cionidae</taxon>
        <taxon>Ciona</taxon>
    </lineage>
</organism>
<dbReference type="PANTHER" id="PTHR24412:SF497">
    <property type="entry name" value="KELCH-LIKE PROTEIN 18"/>
    <property type="match status" value="1"/>
</dbReference>
<dbReference type="InParanoid" id="F6Q2J0"/>
<dbReference type="SUPFAM" id="SSF54695">
    <property type="entry name" value="POZ domain"/>
    <property type="match status" value="1"/>
</dbReference>
<dbReference type="InterPro" id="IPR011705">
    <property type="entry name" value="BACK"/>
</dbReference>
<dbReference type="GO" id="GO:1990756">
    <property type="term" value="F:ubiquitin-like ligase-substrate adaptor activity"/>
    <property type="evidence" value="ECO:0000318"/>
    <property type="project" value="GO_Central"/>
</dbReference>
<dbReference type="CDD" id="cd18457">
    <property type="entry name" value="BACK_KLHL18"/>
    <property type="match status" value="1"/>
</dbReference>
<reference evidence="4" key="2">
    <citation type="journal article" date="2008" name="Genome Biol.">
        <title>Improved genome assembly and evidence-based global gene model set for the chordate Ciona intestinalis: new insight into intron and operon populations.</title>
        <authorList>
            <person name="Satou Y."/>
            <person name="Mineta K."/>
            <person name="Ogasawara M."/>
            <person name="Sasakura Y."/>
            <person name="Shoguchi E."/>
            <person name="Ueno K."/>
            <person name="Yamada L."/>
            <person name="Matsumoto J."/>
            <person name="Wasserscheid J."/>
            <person name="Dewar K."/>
            <person name="Wiley G.B."/>
            <person name="Macmil S.L."/>
            <person name="Roe B.A."/>
            <person name="Zeller R.W."/>
            <person name="Hastings K.E."/>
            <person name="Lemaire P."/>
            <person name="Lindquist E."/>
            <person name="Endo T."/>
            <person name="Hotta K."/>
            <person name="Inaba K."/>
        </authorList>
    </citation>
    <scope>NUCLEOTIDE SEQUENCE [LARGE SCALE GENOMIC DNA]</scope>
    <source>
        <strain evidence="4">wild type</strain>
    </source>
</reference>
<dbReference type="STRING" id="7719.ENSCINP00000013326"/>
<dbReference type="InterPro" id="IPR017096">
    <property type="entry name" value="BTB-kelch_protein"/>
</dbReference>
<dbReference type="Pfam" id="PF24681">
    <property type="entry name" value="Kelch_KLHDC2_KLHL20_DRC7"/>
    <property type="match status" value="1"/>
</dbReference>
<accession>F6Q2J0</accession>
<dbReference type="PIRSF" id="PIRSF037037">
    <property type="entry name" value="Kelch-like_protein_gigaxonin"/>
    <property type="match status" value="1"/>
</dbReference>
<dbReference type="Gene3D" id="2.120.10.80">
    <property type="entry name" value="Kelch-type beta propeller"/>
    <property type="match status" value="2"/>
</dbReference>
<evidence type="ECO:0000259" key="3">
    <source>
        <dbReference type="PROSITE" id="PS50097"/>
    </source>
</evidence>
<dbReference type="PROSITE" id="PS50097">
    <property type="entry name" value="BTB"/>
    <property type="match status" value="1"/>
</dbReference>
<evidence type="ECO:0000313" key="5">
    <source>
        <dbReference type="Proteomes" id="UP000008144"/>
    </source>
</evidence>
<reference evidence="5" key="1">
    <citation type="journal article" date="2002" name="Science">
        <title>The draft genome of Ciona intestinalis: insights into chordate and vertebrate origins.</title>
        <authorList>
            <person name="Dehal P."/>
            <person name="Satou Y."/>
            <person name="Campbell R.K."/>
            <person name="Chapman J."/>
            <person name="Degnan B."/>
            <person name="De Tomaso A."/>
            <person name="Davidson B."/>
            <person name="Di Gregorio A."/>
            <person name="Gelpke M."/>
            <person name="Goodstein D.M."/>
            <person name="Harafuji N."/>
            <person name="Hastings K.E."/>
            <person name="Ho I."/>
            <person name="Hotta K."/>
            <person name="Huang W."/>
            <person name="Kawashima T."/>
            <person name="Lemaire P."/>
            <person name="Martinez D."/>
            <person name="Meinertzhagen I.A."/>
            <person name="Necula S."/>
            <person name="Nonaka M."/>
            <person name="Putnam N."/>
            <person name="Rash S."/>
            <person name="Saiga H."/>
            <person name="Satake M."/>
            <person name="Terry A."/>
            <person name="Yamada L."/>
            <person name="Wang H.G."/>
            <person name="Awazu S."/>
            <person name="Azumi K."/>
            <person name="Boore J."/>
            <person name="Branno M."/>
            <person name="Chin-Bow S."/>
            <person name="DeSantis R."/>
            <person name="Doyle S."/>
            <person name="Francino P."/>
            <person name="Keys D.N."/>
            <person name="Haga S."/>
            <person name="Hayashi H."/>
            <person name="Hino K."/>
            <person name="Imai K.S."/>
            <person name="Inaba K."/>
            <person name="Kano S."/>
            <person name="Kobayashi K."/>
            <person name="Kobayashi M."/>
            <person name="Lee B.I."/>
            <person name="Makabe K.W."/>
            <person name="Manohar C."/>
            <person name="Matassi G."/>
            <person name="Medina M."/>
            <person name="Mochizuki Y."/>
            <person name="Mount S."/>
            <person name="Morishita T."/>
            <person name="Miura S."/>
            <person name="Nakayama A."/>
            <person name="Nishizaka S."/>
            <person name="Nomoto H."/>
            <person name="Ohta F."/>
            <person name="Oishi K."/>
            <person name="Rigoutsos I."/>
            <person name="Sano M."/>
            <person name="Sasaki A."/>
            <person name="Sasakura Y."/>
            <person name="Shoguchi E."/>
            <person name="Shin-i T."/>
            <person name="Spagnuolo A."/>
            <person name="Stainier D."/>
            <person name="Suzuki M.M."/>
            <person name="Tassy O."/>
            <person name="Takatori N."/>
            <person name="Tokuoka M."/>
            <person name="Yagi K."/>
            <person name="Yoshizaki F."/>
            <person name="Wada S."/>
            <person name="Zhang C."/>
            <person name="Hyatt P.D."/>
            <person name="Larimer F."/>
            <person name="Detter C."/>
            <person name="Doggett N."/>
            <person name="Glavina T."/>
            <person name="Hawkins T."/>
            <person name="Richardson P."/>
            <person name="Lucas S."/>
            <person name="Kohara Y."/>
            <person name="Levine M."/>
            <person name="Satoh N."/>
            <person name="Rokhsar D.S."/>
        </authorList>
    </citation>
    <scope>NUCLEOTIDE SEQUENCE [LARGE SCALE GENOMIC DNA]</scope>
</reference>
<dbReference type="GO" id="GO:0005737">
    <property type="term" value="C:cytoplasm"/>
    <property type="evidence" value="ECO:0000318"/>
    <property type="project" value="GO_Central"/>
</dbReference>
<dbReference type="InterPro" id="IPR006652">
    <property type="entry name" value="Kelch_1"/>
</dbReference>
<dbReference type="Gene3D" id="3.30.710.10">
    <property type="entry name" value="Potassium Channel Kv1.1, Chain A"/>
    <property type="match status" value="1"/>
</dbReference>
<dbReference type="Pfam" id="PF01344">
    <property type="entry name" value="Kelch_1"/>
    <property type="match status" value="2"/>
</dbReference>
<keyword evidence="1" id="KW-0880">Kelch repeat</keyword>
<dbReference type="HOGENOM" id="CLU_004253_14_2_1"/>
<dbReference type="GO" id="GO:0031463">
    <property type="term" value="C:Cul3-RING ubiquitin ligase complex"/>
    <property type="evidence" value="ECO:0000318"/>
    <property type="project" value="GO_Central"/>
</dbReference>
<dbReference type="SUPFAM" id="SSF117281">
    <property type="entry name" value="Kelch motif"/>
    <property type="match status" value="2"/>
</dbReference>
<evidence type="ECO:0000256" key="2">
    <source>
        <dbReference type="ARBA" id="ARBA00022737"/>
    </source>
</evidence>
<dbReference type="FunCoup" id="F6Q2J0">
    <property type="interactions" value="553"/>
</dbReference>
<reference evidence="4" key="3">
    <citation type="submission" date="2025-08" db="UniProtKB">
        <authorList>
            <consortium name="Ensembl"/>
        </authorList>
    </citation>
    <scope>IDENTIFICATION</scope>
</reference>
<keyword evidence="2" id="KW-0677">Repeat</keyword>
<dbReference type="GO" id="GO:0043161">
    <property type="term" value="P:proteasome-mediated ubiquitin-dependent protein catabolic process"/>
    <property type="evidence" value="ECO:0000318"/>
    <property type="project" value="GO_Central"/>
</dbReference>
<dbReference type="GeneTree" id="ENSGT00940000157026"/>
<name>F6Q2J0_CIOIN</name>
<protein>
    <recommendedName>
        <fullName evidence="3">BTB domain-containing protein</fullName>
    </recommendedName>
</protein>
<reference evidence="4" key="4">
    <citation type="submission" date="2025-09" db="UniProtKB">
        <authorList>
            <consortium name="Ensembl"/>
        </authorList>
    </citation>
    <scope>IDENTIFICATION</scope>
</reference>
<dbReference type="PANTHER" id="PTHR24412">
    <property type="entry name" value="KELCH PROTEIN"/>
    <property type="match status" value="1"/>
</dbReference>
<dbReference type="Gene3D" id="1.25.40.420">
    <property type="match status" value="1"/>
</dbReference>
<dbReference type="Pfam" id="PF07707">
    <property type="entry name" value="BACK"/>
    <property type="match status" value="1"/>
</dbReference>
<sequence length="577" mass="65101">VMALRLPDVDYEDTEETLDCRSFAPSAFEMMQRIRRQGKMCDVTLKVNECKFTAHKIVLAAVIPYFTSMFTTDMAEANGNEIEISAIDENALEHLINYAYTGKITVNVETVQSIMIGANFLQLQVVKEFCANFIKSHLHPNNCLGICQFAELLMCMPLLEKAKSYLNQHFVEVSKSDEFLDLSKEKVLSILCRNELHVKSEEQLFYAASAWVKFKYTQRCEYMHELLQHIRLPLLRPQFLTDVIQMDAAIKSCLRCRDLVDKAKDYHLMPDRRSDFPPNMVRPRYCTEIHEMIYAVGGLTSAGEALNTVEKYSGLVGRWELVASMKTCRSRVGVAVLAGQLYAVGGYDGMNRLNTVEMYTPETDEWCDIKPMQEKRSALGCVAYEDQIFVCGGYDGVSSLSNCEVFRPHTQEWQKISPMNKSRSAAAVGVFEGCVYILGGHDGLSIFNSVECYDQSIDKWCMKVPMLSKRCRHGVASLQGCMFVFGGYDGQKFLNTVEVFDRVTNQWSFVAPMSMRRSRVGIAISGGKIFALGGYDGCTNLNSVEVYDPETNSWRKSDRMWAHEGGVGVGTIPLPLL</sequence>
<dbReference type="InterPro" id="IPR015915">
    <property type="entry name" value="Kelch-typ_b-propeller"/>
</dbReference>
<dbReference type="OMA" id="DRWTIVT"/>
<evidence type="ECO:0000256" key="1">
    <source>
        <dbReference type="ARBA" id="ARBA00022441"/>
    </source>
</evidence>
<dbReference type="SMART" id="SM00612">
    <property type="entry name" value="Kelch"/>
    <property type="match status" value="6"/>
</dbReference>
<dbReference type="EMBL" id="EAAA01002682">
    <property type="status" value="NOT_ANNOTATED_CDS"/>
    <property type="molecule type" value="Genomic_DNA"/>
</dbReference>
<dbReference type="Ensembl" id="ENSCINT00000013326.3">
    <property type="protein sequence ID" value="ENSCINP00000013326.3"/>
    <property type="gene ID" value="ENSCING00000006476.3"/>
</dbReference>